<dbReference type="EMBL" id="JXZB01000001">
    <property type="protein sequence ID" value="KIQ67058.1"/>
    <property type="molecule type" value="Genomic_DNA"/>
</dbReference>
<dbReference type="OrthoDB" id="3532737at2"/>
<name>A0A0D0Q7G4_KITGR</name>
<sequence>MSKSSGLGDNLYVGGYDLSGDIGALSKVQGGNKPIEVTGINKGAFERIGGQRDGSMAWSAFFNPDPGQAHPVLAALPRADVVATYCRGTNLGDPCASLVAKQLNYDGNRAQSGEFTFSVDAQGNACGLEWGVQLTAGLRTDTGATNGAGVDTTASASFGAQAYLQVMAFTGTDVTVKIQDSADNVTFADVAGLSFTAVTAAPATQRIATANTATIRRYVRAVTTTSGGFTSVRFAVHLTKNEIAGVTF</sequence>
<dbReference type="Proteomes" id="UP000032066">
    <property type="component" value="Unassembled WGS sequence"/>
</dbReference>
<evidence type="ECO:0000313" key="1">
    <source>
        <dbReference type="EMBL" id="KIQ67058.1"/>
    </source>
</evidence>
<reference evidence="1 2" key="1">
    <citation type="submission" date="2015-02" db="EMBL/GenBank/DDBJ databases">
        <title>Draft genome sequence of Kitasatospora griseola MF730-N6, a bafilomycin, terpentecin and satosporin producer.</title>
        <authorList>
            <person name="Arens J.C."/>
            <person name="Haltli B."/>
            <person name="Kerr R.G."/>
        </authorList>
    </citation>
    <scope>NUCLEOTIDE SEQUENCE [LARGE SCALE GENOMIC DNA]</scope>
    <source>
        <strain evidence="1 2">MF730-N6</strain>
    </source>
</reference>
<accession>A0A0D0Q7G4</accession>
<comment type="caution">
    <text evidence="1">The sequence shown here is derived from an EMBL/GenBank/DDBJ whole genome shotgun (WGS) entry which is preliminary data.</text>
</comment>
<dbReference type="Gene3D" id="2.60.120.1110">
    <property type="match status" value="1"/>
</dbReference>
<proteinExistence type="predicted"/>
<organism evidence="1 2">
    <name type="scientific">Kitasatospora griseola</name>
    <name type="common">Streptomyces griseolosporeus</name>
    <dbReference type="NCBI Taxonomy" id="2064"/>
    <lineage>
        <taxon>Bacteria</taxon>
        <taxon>Bacillati</taxon>
        <taxon>Actinomycetota</taxon>
        <taxon>Actinomycetes</taxon>
        <taxon>Kitasatosporales</taxon>
        <taxon>Streptomycetaceae</taxon>
        <taxon>Kitasatospora</taxon>
    </lineage>
</organism>
<dbReference type="AlphaFoldDB" id="A0A0D0Q7G4"/>
<gene>
    <name evidence="1" type="ORF">TR51_06650</name>
</gene>
<dbReference type="RefSeq" id="WP_043908836.1">
    <property type="nucleotide sequence ID" value="NZ_JXZB01000001.1"/>
</dbReference>
<evidence type="ECO:0000313" key="2">
    <source>
        <dbReference type="Proteomes" id="UP000032066"/>
    </source>
</evidence>
<dbReference type="PATRIC" id="fig|2064.6.peg.1462"/>
<protein>
    <submittedName>
        <fullName evidence="1">Uncharacterized protein</fullName>
    </submittedName>
</protein>
<keyword evidence="2" id="KW-1185">Reference proteome</keyword>
<dbReference type="STRING" id="2064.TR51_06650"/>